<gene>
    <name evidence="10" type="ORF">US96_C0001G0009</name>
</gene>
<dbReference type="InterPro" id="IPR040982">
    <property type="entry name" value="DNA_pol3_finger"/>
</dbReference>
<dbReference type="Pfam" id="PF17657">
    <property type="entry name" value="DNA_pol3_finger"/>
    <property type="match status" value="1"/>
</dbReference>
<evidence type="ECO:0000256" key="4">
    <source>
        <dbReference type="ARBA" id="ARBA00022679"/>
    </source>
</evidence>
<keyword evidence="6" id="KW-0235">DNA replication</keyword>
<dbReference type="AlphaFoldDB" id="A0A0G0K8D3"/>
<dbReference type="InterPro" id="IPR004365">
    <property type="entry name" value="NA-bd_OB_tRNA"/>
</dbReference>
<organism evidence="10 11">
    <name type="scientific">Candidatus Woesebacteria bacterium GW2011_GWB1_38_5b</name>
    <dbReference type="NCBI Taxonomy" id="1618569"/>
    <lineage>
        <taxon>Bacteria</taxon>
        <taxon>Candidatus Woeseibacteriota</taxon>
    </lineage>
</organism>
<dbReference type="SUPFAM" id="SSF160975">
    <property type="entry name" value="AF1531-like"/>
    <property type="match status" value="1"/>
</dbReference>
<dbReference type="InterPro" id="IPR041931">
    <property type="entry name" value="DNA_pol3_alpha_thumb_dom"/>
</dbReference>
<dbReference type="InterPro" id="IPR004805">
    <property type="entry name" value="DnaE2/DnaE/PolC"/>
</dbReference>
<evidence type="ECO:0000256" key="6">
    <source>
        <dbReference type="ARBA" id="ARBA00022705"/>
    </source>
</evidence>
<evidence type="ECO:0000256" key="7">
    <source>
        <dbReference type="ARBA" id="ARBA00022932"/>
    </source>
</evidence>
<feature type="domain" description="Polymerase/histidinol phosphatase N-terminal" evidence="9">
    <location>
        <begin position="6"/>
        <end position="73"/>
    </location>
</feature>
<dbReference type="InterPro" id="IPR003141">
    <property type="entry name" value="Pol/His_phosphatase_N"/>
</dbReference>
<dbReference type="NCBIfam" id="TIGR00594">
    <property type="entry name" value="polc"/>
    <property type="match status" value="1"/>
</dbReference>
<dbReference type="PANTHER" id="PTHR32294">
    <property type="entry name" value="DNA POLYMERASE III SUBUNIT ALPHA"/>
    <property type="match status" value="1"/>
</dbReference>
<evidence type="ECO:0000256" key="8">
    <source>
        <dbReference type="ARBA" id="ARBA00049244"/>
    </source>
</evidence>
<dbReference type="GO" id="GO:0003887">
    <property type="term" value="F:DNA-directed DNA polymerase activity"/>
    <property type="evidence" value="ECO:0007669"/>
    <property type="project" value="UniProtKB-KW"/>
</dbReference>
<dbReference type="Pfam" id="PF01336">
    <property type="entry name" value="tRNA_anti-codon"/>
    <property type="match status" value="1"/>
</dbReference>
<dbReference type="PATRIC" id="fig|1618569.3.peg.9"/>
<dbReference type="InterPro" id="IPR016195">
    <property type="entry name" value="Pol/histidinol_Pase-like"/>
</dbReference>
<sequence length="1169" mass="131755">MSAKFVHLHLHSEYSLLDGLTNIKKLTSKVKEMGMDSVALTDHGAMYGAIEFYKQCLKEGVKPIVGMEAYTTTIDHKIRPERGKVQNFHLVLLAKNEEGYKNLMKLTSIAHLEGYYYRPRVSNDTLAKYSKGLICTSACPAGELAGHLIDDNYEEAKKTAKWFLDVFGEDYYLEIQNHNYKDHLHEGLQTEIKQELVKMQDYEKKIKDGVIKLSTELGIPIIATNDAHYLNKEDAEAQDVLVCVATGKQVTDTKRIRFIDTPEFYVKSPEQMQELFPQNPDAIKNTVKVAEKCNLSLTLGQYFFPKAPLPDNKTPEDHLCQLASVALIERFPKATKEYKNRLEYELKIICNKGYASYFLIFYDLAKWASERKIPINVRGSVAGSLTTFVLGITIIDPIYFQVPFERFLNPYRPSAPDIDMDIADDMRDQMINYLRLRYGEDKVAQVCTFGRMLARASARDTARVLGYPYSVGDKISKLVPPPKQGFPVDIPKALLESKELKALYDADMDSKKILDLAHQVEGSARHISVHAAGVVIAPGELTDFTPLQIDTKNDGKIITQYEMWSIEDVGLVKLDILGIRNLSILRESVLITKQVLGKDIDLMNIPLDDKKTFEMLAKGNTMGVFQLASSGMTKHLVDLKPEKIEDIMMMIALYRPGPMENIDEYISRKKGLKPITYYHPKMEKFLDKSLGVLVYQDDLLYTALEVAGYNWEEVDKFRKAVGKKIPEEMAKQHVRFVEGCIENSKMTKQEAEGLWNLFEPFQGYGFNKAHSASYGMISYQTAYMKANYPVEYMCALLTAESGDTDKITQAISECRRMKIKILAPDINESDIGFKIVDEKDSLDGRAIRFGLSAIKNVGKAAIEAILEGREEGQFVSIGDFLSRVDGRRVNKKVLESLIKVGALSPFGNRAAVLSSIDEIRSKVRPKAAPLGQQDLFGEEKKESSLASVYQISSDVPEFTAEELENLEKQLLGFSLSARPISDAIETISIYASHKIAEVSESEHYGFKNDQIKIACVVNEVRVVITRTSGAEMAFVKFEDETGTIDAVIFPKLFKLSRSLWVNGRPLLIRGKMDEREDKNSLIVEEVQTPQEASQNSTGEFKIKVPKSATTESLQNLKKILQMHPGSQKVILLFEGRSSQIINLPFGVNWDQTLSRSVSDLLYGHSLLEE</sequence>
<dbReference type="SUPFAM" id="SSF89550">
    <property type="entry name" value="PHP domain-like"/>
    <property type="match status" value="1"/>
</dbReference>
<protein>
    <recommendedName>
        <fullName evidence="3">DNA polymerase III subunit alpha</fullName>
        <ecNumber evidence="2">2.7.7.7</ecNumber>
    </recommendedName>
</protein>
<dbReference type="InterPro" id="IPR004013">
    <property type="entry name" value="PHP_dom"/>
</dbReference>
<dbReference type="Pfam" id="PF07733">
    <property type="entry name" value="DNA_pol3_alpha"/>
    <property type="match status" value="1"/>
</dbReference>
<accession>A0A0G0K8D3</accession>
<dbReference type="CDD" id="cd04485">
    <property type="entry name" value="DnaE_OBF"/>
    <property type="match status" value="1"/>
</dbReference>
<dbReference type="Gene3D" id="1.10.10.1600">
    <property type="entry name" value="Bacterial DNA polymerase III alpha subunit, thumb domain"/>
    <property type="match status" value="1"/>
</dbReference>
<dbReference type="NCBIfam" id="NF004226">
    <property type="entry name" value="PRK05673.1"/>
    <property type="match status" value="1"/>
</dbReference>
<dbReference type="GO" id="GO:0006260">
    <property type="term" value="P:DNA replication"/>
    <property type="evidence" value="ECO:0007669"/>
    <property type="project" value="UniProtKB-KW"/>
</dbReference>
<dbReference type="Gene3D" id="3.20.20.140">
    <property type="entry name" value="Metal-dependent hydrolases"/>
    <property type="match status" value="1"/>
</dbReference>
<dbReference type="PANTHER" id="PTHR32294:SF0">
    <property type="entry name" value="DNA POLYMERASE III SUBUNIT ALPHA"/>
    <property type="match status" value="1"/>
</dbReference>
<dbReference type="GO" id="GO:0008408">
    <property type="term" value="F:3'-5' exonuclease activity"/>
    <property type="evidence" value="ECO:0007669"/>
    <property type="project" value="InterPro"/>
</dbReference>
<comment type="subcellular location">
    <subcellularLocation>
        <location evidence="1">Cytoplasm</location>
    </subcellularLocation>
</comment>
<dbReference type="EMBL" id="LBUZ01000001">
    <property type="protein sequence ID" value="KKQ75933.1"/>
    <property type="molecule type" value="Genomic_DNA"/>
</dbReference>
<evidence type="ECO:0000313" key="11">
    <source>
        <dbReference type="Proteomes" id="UP000034181"/>
    </source>
</evidence>
<evidence type="ECO:0000256" key="1">
    <source>
        <dbReference type="ARBA" id="ARBA00004496"/>
    </source>
</evidence>
<dbReference type="InterPro" id="IPR029460">
    <property type="entry name" value="DNAPol_HHH"/>
</dbReference>
<dbReference type="CDD" id="cd12113">
    <property type="entry name" value="PHP_PolIIIA_DnaE3"/>
    <property type="match status" value="1"/>
</dbReference>
<proteinExistence type="predicted"/>
<evidence type="ECO:0000256" key="3">
    <source>
        <dbReference type="ARBA" id="ARBA00019114"/>
    </source>
</evidence>
<dbReference type="GO" id="GO:0003676">
    <property type="term" value="F:nucleic acid binding"/>
    <property type="evidence" value="ECO:0007669"/>
    <property type="project" value="InterPro"/>
</dbReference>
<keyword evidence="4" id="KW-0808">Transferase</keyword>
<dbReference type="Pfam" id="PF14579">
    <property type="entry name" value="HHH_6"/>
    <property type="match status" value="1"/>
</dbReference>
<reference evidence="10 11" key="1">
    <citation type="journal article" date="2015" name="Nature">
        <title>rRNA introns, odd ribosomes, and small enigmatic genomes across a large radiation of phyla.</title>
        <authorList>
            <person name="Brown C.T."/>
            <person name="Hug L.A."/>
            <person name="Thomas B.C."/>
            <person name="Sharon I."/>
            <person name="Castelle C.J."/>
            <person name="Singh A."/>
            <person name="Wilkins M.J."/>
            <person name="Williams K.H."/>
            <person name="Banfield J.F."/>
        </authorList>
    </citation>
    <scope>NUCLEOTIDE SEQUENCE [LARGE SCALE GENOMIC DNA]</scope>
</reference>
<evidence type="ECO:0000259" key="9">
    <source>
        <dbReference type="SMART" id="SM00481"/>
    </source>
</evidence>
<name>A0A0G0K8D3_9BACT</name>
<dbReference type="Gene3D" id="1.10.150.870">
    <property type="match status" value="1"/>
</dbReference>
<comment type="caution">
    <text evidence="10">The sequence shown here is derived from an EMBL/GenBank/DDBJ whole genome shotgun (WGS) entry which is preliminary data.</text>
</comment>
<dbReference type="Pfam" id="PF02811">
    <property type="entry name" value="PHP"/>
    <property type="match status" value="1"/>
</dbReference>
<dbReference type="InterPro" id="IPR011708">
    <property type="entry name" value="DNA_pol3_alpha_NTPase_dom"/>
</dbReference>
<keyword evidence="5" id="KW-0548">Nucleotidyltransferase</keyword>
<dbReference type="EC" id="2.7.7.7" evidence="2"/>
<dbReference type="SMART" id="SM00481">
    <property type="entry name" value="POLIIIAc"/>
    <property type="match status" value="1"/>
</dbReference>
<dbReference type="Proteomes" id="UP000034181">
    <property type="component" value="Unassembled WGS sequence"/>
</dbReference>
<evidence type="ECO:0000256" key="2">
    <source>
        <dbReference type="ARBA" id="ARBA00012417"/>
    </source>
</evidence>
<dbReference type="GO" id="GO:0005737">
    <property type="term" value="C:cytoplasm"/>
    <property type="evidence" value="ECO:0007669"/>
    <property type="project" value="UniProtKB-SubCell"/>
</dbReference>
<comment type="catalytic activity">
    <reaction evidence="8">
        <text>DNA(n) + a 2'-deoxyribonucleoside 5'-triphosphate = DNA(n+1) + diphosphate</text>
        <dbReference type="Rhea" id="RHEA:22508"/>
        <dbReference type="Rhea" id="RHEA-COMP:17339"/>
        <dbReference type="Rhea" id="RHEA-COMP:17340"/>
        <dbReference type="ChEBI" id="CHEBI:33019"/>
        <dbReference type="ChEBI" id="CHEBI:61560"/>
        <dbReference type="ChEBI" id="CHEBI:173112"/>
        <dbReference type="EC" id="2.7.7.7"/>
    </reaction>
</comment>
<evidence type="ECO:0000313" key="10">
    <source>
        <dbReference type="EMBL" id="KKQ75933.1"/>
    </source>
</evidence>
<evidence type="ECO:0000256" key="5">
    <source>
        <dbReference type="ARBA" id="ARBA00022695"/>
    </source>
</evidence>
<keyword evidence="7" id="KW-0239">DNA-directed DNA polymerase</keyword>